<dbReference type="PANTHER" id="PTHR14097">
    <property type="entry name" value="OXIDOREDUCTASE HTATIP2"/>
    <property type="match status" value="1"/>
</dbReference>
<dbReference type="GO" id="GO:0005737">
    <property type="term" value="C:cytoplasm"/>
    <property type="evidence" value="ECO:0007669"/>
    <property type="project" value="TreeGrafter"/>
</dbReference>
<dbReference type="EMBL" id="RQTK01000710">
    <property type="protein sequence ID" value="RUS75802.1"/>
    <property type="molecule type" value="Genomic_DNA"/>
</dbReference>
<evidence type="ECO:0000313" key="2">
    <source>
        <dbReference type="EMBL" id="RUS75802.1"/>
    </source>
</evidence>
<evidence type="ECO:0000313" key="3">
    <source>
        <dbReference type="Proteomes" id="UP000271974"/>
    </source>
</evidence>
<keyword evidence="3" id="KW-1185">Reference proteome</keyword>
<dbReference type="SUPFAM" id="SSF51735">
    <property type="entry name" value="NAD(P)-binding Rossmann-fold domains"/>
    <property type="match status" value="1"/>
</dbReference>
<feature type="signal peptide" evidence="1">
    <location>
        <begin position="1"/>
        <end position="29"/>
    </location>
</feature>
<keyword evidence="1" id="KW-0732">Signal</keyword>
<dbReference type="STRING" id="188477.A0A433T2M7"/>
<protein>
    <recommendedName>
        <fullName evidence="4">NAD(P)-binding domain-containing protein</fullName>
    </recommendedName>
</protein>
<comment type="caution">
    <text evidence="2">The sequence shown here is derived from an EMBL/GenBank/DDBJ whole genome shotgun (WGS) entry which is preliminary data.</text>
</comment>
<dbReference type="CDD" id="cd05250">
    <property type="entry name" value="CC3_like_SDR_a"/>
    <property type="match status" value="1"/>
</dbReference>
<evidence type="ECO:0008006" key="4">
    <source>
        <dbReference type="Google" id="ProtNLM"/>
    </source>
</evidence>
<dbReference type="Gene3D" id="3.40.50.720">
    <property type="entry name" value="NAD(P)-binding Rossmann-like Domain"/>
    <property type="match status" value="1"/>
</dbReference>
<evidence type="ECO:0000256" key="1">
    <source>
        <dbReference type="SAM" id="SignalP"/>
    </source>
</evidence>
<feature type="chain" id="PRO_5019258308" description="NAD(P)-binding domain-containing protein" evidence="1">
    <location>
        <begin position="30"/>
        <end position="276"/>
    </location>
</feature>
<proteinExistence type="predicted"/>
<accession>A0A433T2M7</accession>
<organism evidence="2 3">
    <name type="scientific">Elysia chlorotica</name>
    <name type="common">Eastern emerald elysia</name>
    <name type="synonym">Sea slug</name>
    <dbReference type="NCBI Taxonomy" id="188477"/>
    <lineage>
        <taxon>Eukaryota</taxon>
        <taxon>Metazoa</taxon>
        <taxon>Spiralia</taxon>
        <taxon>Lophotrochozoa</taxon>
        <taxon>Mollusca</taxon>
        <taxon>Gastropoda</taxon>
        <taxon>Heterobranchia</taxon>
        <taxon>Euthyneura</taxon>
        <taxon>Panpulmonata</taxon>
        <taxon>Sacoglossa</taxon>
        <taxon>Placobranchoidea</taxon>
        <taxon>Plakobranchidae</taxon>
        <taxon>Elysia</taxon>
    </lineage>
</organism>
<gene>
    <name evidence="2" type="ORF">EGW08_016429</name>
</gene>
<dbReference type="PANTHER" id="PTHR14097:SF7">
    <property type="entry name" value="OXIDOREDUCTASE HTATIP2"/>
    <property type="match status" value="1"/>
</dbReference>
<reference evidence="2 3" key="1">
    <citation type="submission" date="2019-01" db="EMBL/GenBank/DDBJ databases">
        <title>A draft genome assembly of the solar-powered sea slug Elysia chlorotica.</title>
        <authorList>
            <person name="Cai H."/>
            <person name="Li Q."/>
            <person name="Fang X."/>
            <person name="Li J."/>
            <person name="Curtis N.E."/>
            <person name="Altenburger A."/>
            <person name="Shibata T."/>
            <person name="Feng M."/>
            <person name="Maeda T."/>
            <person name="Schwartz J.A."/>
            <person name="Shigenobu S."/>
            <person name="Lundholm N."/>
            <person name="Nishiyama T."/>
            <person name="Yang H."/>
            <person name="Hasebe M."/>
            <person name="Li S."/>
            <person name="Pierce S.K."/>
            <person name="Wang J."/>
        </authorList>
    </citation>
    <scope>NUCLEOTIDE SEQUENCE [LARGE SCALE GENOMIC DNA]</scope>
    <source>
        <strain evidence="2">EC2010</strain>
        <tissue evidence="2">Whole organism of an adult</tissue>
    </source>
</reference>
<name>A0A433T2M7_ELYCH</name>
<sequence>MRAVPVAALAVLLGILLVWINSDTGDSQAQCRMAPDGETERDMARFKAENHSAFVVGYTGEIGKALVRDLSKLQIFKRVVLMGRRQVELDVGPGIEQKIVNFDKLDEHADLFTGLDVGFCCLGTTRGKAGKEGFVKVDRDYVLATARVSKAQGCRQFGLISSTGADVNSFMLYSKTKGEAEAGVTQIGFERLSIYRPGALLCKREEFRLGERILYVLLAPVFYLFPTSLSIPVESVARAMVNHVVAPLGGSGPQTSIYFNKETHEASGLHPRGCAK</sequence>
<dbReference type="AlphaFoldDB" id="A0A433T2M7"/>
<dbReference type="GO" id="GO:0051170">
    <property type="term" value="P:import into nucleus"/>
    <property type="evidence" value="ECO:0007669"/>
    <property type="project" value="TreeGrafter"/>
</dbReference>
<dbReference type="OrthoDB" id="430436at2759"/>
<dbReference type="InterPro" id="IPR036291">
    <property type="entry name" value="NAD(P)-bd_dom_sf"/>
</dbReference>
<dbReference type="Proteomes" id="UP000271974">
    <property type="component" value="Unassembled WGS sequence"/>
</dbReference>